<dbReference type="STRING" id="710685.MycrhN_0896"/>
<name>G8RRT5_MYCRN</name>
<gene>
    <name evidence="1" type="ordered locus">MycrhN_0896</name>
</gene>
<protein>
    <submittedName>
        <fullName evidence="1">Uncharacterized protein</fullName>
    </submittedName>
</protein>
<evidence type="ECO:0000313" key="1">
    <source>
        <dbReference type="EMBL" id="AEV71526.1"/>
    </source>
</evidence>
<organism evidence="1 2">
    <name type="scientific">Mycolicibacterium rhodesiae (strain NBB3)</name>
    <name type="common">Mycobacterium rhodesiae</name>
    <dbReference type="NCBI Taxonomy" id="710685"/>
    <lineage>
        <taxon>Bacteria</taxon>
        <taxon>Bacillati</taxon>
        <taxon>Actinomycetota</taxon>
        <taxon>Actinomycetes</taxon>
        <taxon>Mycobacteriales</taxon>
        <taxon>Mycobacteriaceae</taxon>
        <taxon>Mycolicibacterium</taxon>
    </lineage>
</organism>
<dbReference type="PATRIC" id="fig|710685.3.peg.902"/>
<dbReference type="Pfam" id="PF19888">
    <property type="entry name" value="DUF6361"/>
    <property type="match status" value="2"/>
</dbReference>
<dbReference type="RefSeq" id="WP_014209341.1">
    <property type="nucleotide sequence ID" value="NC_016604.1"/>
</dbReference>
<dbReference type="Proteomes" id="UP000005442">
    <property type="component" value="Chromosome"/>
</dbReference>
<proteinExistence type="predicted"/>
<sequence length="411" mass="47010">MTSLIAWLDASSEDQRRMREIVNLFSERESRDELGIGQVRDALSDALWPGTSTLFTRARYFLFIPWCFRAAAEARNDVDKAAALADRNERVLITALKAAKETDGVIGGTVGMAVKNLPSALYWGGMRTHGILNDPTLSRDDTIAAEVDRVHTRRPVAVQYEDEVASTWHDGGFHPTLPVAPEGFPTELPDGFRMRQSESAWLRDRMLASSPDTMLEYALQHRPDKESEFPWTDTVLKGADGERARVLDDARRFSTLMNSASLVYNLLLAEAYEREGFDRVENPVDDYRERLDRWAETPNLAHDIASWDRADFWSRVLQRNPNVNMRSRRFIDEWLDLIANTDLSALAVDSSIRAFIGRREREHKRSQARLTNKRLLQAWLGSSGSRPLVYRWTQMRPIIHDIHDGLERIDA</sequence>
<dbReference type="eggNOG" id="ENOG5030JWX">
    <property type="taxonomic scope" value="Bacteria"/>
</dbReference>
<reference evidence="1 2" key="1">
    <citation type="submission" date="2011-12" db="EMBL/GenBank/DDBJ databases">
        <title>Complete sequence of Mycobacterium rhodesiae NBB3.</title>
        <authorList>
            <consortium name="US DOE Joint Genome Institute"/>
            <person name="Lucas S."/>
            <person name="Han J."/>
            <person name="Lapidus A."/>
            <person name="Cheng J.-F."/>
            <person name="Goodwin L."/>
            <person name="Pitluck S."/>
            <person name="Peters L."/>
            <person name="Mikhailova N."/>
            <person name="Gu W."/>
            <person name="Detter J.C."/>
            <person name="Han C."/>
            <person name="Tapia R."/>
            <person name="Land M."/>
            <person name="Hauser L."/>
            <person name="Kyrpides N."/>
            <person name="Ivanova N."/>
            <person name="Pagani I."/>
            <person name="Mattes T."/>
            <person name="Holmes A."/>
            <person name="Rutledge P."/>
            <person name="Paulsen I."/>
            <person name="Coleman N."/>
            <person name="Woyke T."/>
        </authorList>
    </citation>
    <scope>NUCLEOTIDE SEQUENCE [LARGE SCALE GENOMIC DNA]</scope>
    <source>
        <strain evidence="1 2">NBB3</strain>
    </source>
</reference>
<dbReference type="EMBL" id="CP003169">
    <property type="protein sequence ID" value="AEV71526.1"/>
    <property type="molecule type" value="Genomic_DNA"/>
</dbReference>
<keyword evidence="2" id="KW-1185">Reference proteome</keyword>
<dbReference type="AlphaFoldDB" id="G8RRT5"/>
<accession>G8RRT5</accession>
<evidence type="ECO:0000313" key="2">
    <source>
        <dbReference type="Proteomes" id="UP000005442"/>
    </source>
</evidence>
<dbReference type="InterPro" id="IPR045941">
    <property type="entry name" value="DUF6361"/>
</dbReference>
<dbReference type="KEGG" id="mrh:MycrhN_0896"/>
<dbReference type="HOGENOM" id="CLU_703606_0_0_11"/>